<evidence type="ECO:0000256" key="1">
    <source>
        <dbReference type="SAM" id="MobiDB-lite"/>
    </source>
</evidence>
<proteinExistence type="predicted"/>
<evidence type="ECO:0000313" key="2">
    <source>
        <dbReference type="EMBL" id="EEF23655.1"/>
    </source>
</evidence>
<dbReference type="AlphaFoldDB" id="B9TKF8"/>
<dbReference type="InParanoid" id="B9TKF8"/>
<sequence length="121" mass="12838">MGQLCRHDPATPSLRIAACDAGRPARSRRDRHCGRAQQNGYTGGRRTSREPPTAIATSAARCDTPTRRRLPYGVARRPRSAVAARSAATTSHTIDAHRCTAADANRSACMTGNGNAAQAPD</sequence>
<organism evidence="2 3">
    <name type="scientific">Ricinus communis</name>
    <name type="common">Castor bean</name>
    <dbReference type="NCBI Taxonomy" id="3988"/>
    <lineage>
        <taxon>Eukaryota</taxon>
        <taxon>Viridiplantae</taxon>
        <taxon>Streptophyta</taxon>
        <taxon>Embryophyta</taxon>
        <taxon>Tracheophyta</taxon>
        <taxon>Spermatophyta</taxon>
        <taxon>Magnoliopsida</taxon>
        <taxon>eudicotyledons</taxon>
        <taxon>Gunneridae</taxon>
        <taxon>Pentapetalae</taxon>
        <taxon>rosids</taxon>
        <taxon>fabids</taxon>
        <taxon>Malpighiales</taxon>
        <taxon>Euphorbiaceae</taxon>
        <taxon>Acalyphoideae</taxon>
        <taxon>Acalypheae</taxon>
        <taxon>Ricinus</taxon>
    </lineage>
</organism>
<protein>
    <submittedName>
        <fullName evidence="2">Uncharacterized protein</fullName>
    </submittedName>
</protein>
<evidence type="ECO:0000313" key="3">
    <source>
        <dbReference type="Proteomes" id="UP000008311"/>
    </source>
</evidence>
<gene>
    <name evidence="2" type="ORF">RCOM_1875480</name>
</gene>
<feature type="region of interest" description="Disordered" evidence="1">
    <location>
        <begin position="20"/>
        <end position="93"/>
    </location>
</feature>
<feature type="compositionally biased region" description="Basic residues" evidence="1">
    <location>
        <begin position="25"/>
        <end position="34"/>
    </location>
</feature>
<name>B9TKF8_RICCO</name>
<keyword evidence="3" id="KW-1185">Reference proteome</keyword>
<dbReference type="EMBL" id="EQ985232">
    <property type="protein sequence ID" value="EEF23655.1"/>
    <property type="molecule type" value="Genomic_DNA"/>
</dbReference>
<reference evidence="3" key="1">
    <citation type="journal article" date="2010" name="Nat. Biotechnol.">
        <title>Draft genome sequence of the oilseed species Ricinus communis.</title>
        <authorList>
            <person name="Chan A.P."/>
            <person name="Crabtree J."/>
            <person name="Zhao Q."/>
            <person name="Lorenzi H."/>
            <person name="Orvis J."/>
            <person name="Puiu D."/>
            <person name="Melake-Berhan A."/>
            <person name="Jones K.M."/>
            <person name="Redman J."/>
            <person name="Chen G."/>
            <person name="Cahoon E.B."/>
            <person name="Gedil M."/>
            <person name="Stanke M."/>
            <person name="Haas B.J."/>
            <person name="Wortman J.R."/>
            <person name="Fraser-Liggett C.M."/>
            <person name="Ravel J."/>
            <person name="Rabinowicz P.D."/>
        </authorList>
    </citation>
    <scope>NUCLEOTIDE SEQUENCE [LARGE SCALE GENOMIC DNA]</scope>
    <source>
        <strain evidence="3">cv. Hale</strain>
    </source>
</reference>
<dbReference type="Proteomes" id="UP000008311">
    <property type="component" value="Unassembled WGS sequence"/>
</dbReference>
<accession>B9TKF8</accession>